<protein>
    <submittedName>
        <fullName evidence="2">Uncharacterized protein</fullName>
    </submittedName>
</protein>
<dbReference type="KEGG" id="uvi:66061996"/>
<organism evidence="2 3">
    <name type="scientific">Ustilaginoidea virens</name>
    <name type="common">Rice false smut fungus</name>
    <name type="synonym">Villosiclava virens</name>
    <dbReference type="NCBI Taxonomy" id="1159556"/>
    <lineage>
        <taxon>Eukaryota</taxon>
        <taxon>Fungi</taxon>
        <taxon>Dikarya</taxon>
        <taxon>Ascomycota</taxon>
        <taxon>Pezizomycotina</taxon>
        <taxon>Sordariomycetes</taxon>
        <taxon>Hypocreomycetidae</taxon>
        <taxon>Hypocreales</taxon>
        <taxon>Clavicipitaceae</taxon>
        <taxon>Ustilaginoidea</taxon>
    </lineage>
</organism>
<proteinExistence type="predicted"/>
<sequence>MVQLVVAVTTLTAGRLQRGNKASMIGAPPMPQAYDAASGAPSLGKSRVSSPESRVPSPESTPRLAVMPGLPLWCCPGDSPSRFHGQDRWAPQLAAPELRWWFRRVIRLAVVVPVTAQFSYIAMYLQKASTRQRFRVKQTPHRLMIVSGSAHPSRRAELSGHPPSRACYVAIAHSAQCTHGSHRNGPRANCPRQTMLADCWSSATAPLARCMHPAIAPSRAIAQLPLSTVVGRDWSLWLLEAHQNGGPVADL</sequence>
<keyword evidence="3" id="KW-1185">Reference proteome</keyword>
<dbReference type="EMBL" id="CP072753">
    <property type="protein sequence ID" value="QUC16977.1"/>
    <property type="molecule type" value="Genomic_DNA"/>
</dbReference>
<evidence type="ECO:0000313" key="3">
    <source>
        <dbReference type="Proteomes" id="UP000027002"/>
    </source>
</evidence>
<evidence type="ECO:0000256" key="1">
    <source>
        <dbReference type="SAM" id="MobiDB-lite"/>
    </source>
</evidence>
<dbReference type="GeneID" id="66061996"/>
<gene>
    <name evidence="2" type="ORF">UV8b_01218</name>
</gene>
<reference evidence="2" key="1">
    <citation type="submission" date="2020-03" db="EMBL/GenBank/DDBJ databases">
        <title>A mixture of massive structural variations and highly conserved coding sequences in Ustilaginoidea virens genome.</title>
        <authorList>
            <person name="Zhang K."/>
            <person name="Zhao Z."/>
            <person name="Zhang Z."/>
            <person name="Li Y."/>
            <person name="Hsiang T."/>
            <person name="Sun W."/>
        </authorList>
    </citation>
    <scope>NUCLEOTIDE SEQUENCE</scope>
    <source>
        <strain evidence="2">UV-8b</strain>
    </source>
</reference>
<feature type="region of interest" description="Disordered" evidence="1">
    <location>
        <begin position="35"/>
        <end position="63"/>
    </location>
</feature>
<dbReference type="RefSeq" id="XP_042994650.1">
    <property type="nucleotide sequence ID" value="XM_043138716.1"/>
</dbReference>
<name>A0A8E5HKJ0_USTVR</name>
<accession>A0A8E5HKJ0</accession>
<dbReference type="AlphaFoldDB" id="A0A8E5HKJ0"/>
<evidence type="ECO:0000313" key="2">
    <source>
        <dbReference type="EMBL" id="QUC16977.1"/>
    </source>
</evidence>
<dbReference type="Proteomes" id="UP000027002">
    <property type="component" value="Chromosome 1"/>
</dbReference>
<feature type="compositionally biased region" description="Low complexity" evidence="1">
    <location>
        <begin position="46"/>
        <end position="60"/>
    </location>
</feature>